<dbReference type="EMBL" id="CAJZBQ010000054">
    <property type="protein sequence ID" value="CAG9332149.1"/>
    <property type="molecule type" value="Genomic_DNA"/>
</dbReference>
<dbReference type="Proteomes" id="UP001162131">
    <property type="component" value="Unassembled WGS sequence"/>
</dbReference>
<evidence type="ECO:0000313" key="2">
    <source>
        <dbReference type="Proteomes" id="UP001162131"/>
    </source>
</evidence>
<proteinExistence type="predicted"/>
<organism evidence="1 2">
    <name type="scientific">Blepharisma stoltei</name>
    <dbReference type="NCBI Taxonomy" id="1481888"/>
    <lineage>
        <taxon>Eukaryota</taxon>
        <taxon>Sar</taxon>
        <taxon>Alveolata</taxon>
        <taxon>Ciliophora</taxon>
        <taxon>Postciliodesmatophora</taxon>
        <taxon>Heterotrichea</taxon>
        <taxon>Heterotrichida</taxon>
        <taxon>Blepharismidae</taxon>
        <taxon>Blepharisma</taxon>
    </lineage>
</organism>
<protein>
    <submittedName>
        <fullName evidence="1">Uncharacterized protein</fullName>
    </submittedName>
</protein>
<keyword evidence="2" id="KW-1185">Reference proteome</keyword>
<gene>
    <name evidence="1" type="ORF">BSTOLATCC_MIC55603</name>
</gene>
<dbReference type="AlphaFoldDB" id="A0AAU9JXZ4"/>
<reference evidence="1" key="1">
    <citation type="submission" date="2021-09" db="EMBL/GenBank/DDBJ databases">
        <authorList>
            <consortium name="AG Swart"/>
            <person name="Singh M."/>
            <person name="Singh A."/>
            <person name="Seah K."/>
            <person name="Emmerich C."/>
        </authorList>
    </citation>
    <scope>NUCLEOTIDE SEQUENCE</scope>
    <source>
        <strain evidence="1">ATCC30299</strain>
    </source>
</reference>
<comment type="caution">
    <text evidence="1">The sequence shown here is derived from an EMBL/GenBank/DDBJ whole genome shotgun (WGS) entry which is preliminary data.</text>
</comment>
<name>A0AAU9JXZ4_9CILI</name>
<sequence>MAQVWEKRFNDNFRGLLKRSDSDRQVLLNRRPLKFEPKISETIRQKEKKNPAKILTVEAKTHTSHRTTEQIVGRRSSSRALVRVKSLKQSDMVVCPYQVLPKSKTTKFGEKAKFGKSMWNEIDLSDIEQDTMNGFEDSQKHNDESFLSIVAALNNV</sequence>
<accession>A0AAU9JXZ4</accession>
<evidence type="ECO:0000313" key="1">
    <source>
        <dbReference type="EMBL" id="CAG9332149.1"/>
    </source>
</evidence>